<name>A0ABW5TAP6_9FLAO</name>
<reference evidence="2" key="1">
    <citation type="journal article" date="2019" name="Int. J. Syst. Evol. Microbiol.">
        <title>The Global Catalogue of Microorganisms (GCM) 10K type strain sequencing project: providing services to taxonomists for standard genome sequencing and annotation.</title>
        <authorList>
            <consortium name="The Broad Institute Genomics Platform"/>
            <consortium name="The Broad Institute Genome Sequencing Center for Infectious Disease"/>
            <person name="Wu L."/>
            <person name="Ma J."/>
        </authorList>
    </citation>
    <scope>NUCLEOTIDE SEQUENCE [LARGE SCALE GENOMIC DNA]</scope>
    <source>
        <strain evidence="2">KCTC 42398</strain>
    </source>
</reference>
<sequence length="151" mass="18021">MNNFKKKLVEKAVKENELVNLLIGTNSYEIRTEYVYMPTDTDSVGFLLADYISKNPKFDYSLIIRAMLEISKNPEWSWLVIFYVSAFETNNLTFLPYEELYKNVQNCKKHLRNNDGWICFNFKPKYSNLWDIIKNENNNRLKPKYNVPELI</sequence>
<dbReference type="EMBL" id="JBHULY010000016">
    <property type="protein sequence ID" value="MFD2726304.1"/>
    <property type="molecule type" value="Genomic_DNA"/>
</dbReference>
<proteinExistence type="predicted"/>
<accession>A0ABW5TAP6</accession>
<organism evidence="1 2">
    <name type="scientific">Hyunsoonleella rubra</name>
    <dbReference type="NCBI Taxonomy" id="1737062"/>
    <lineage>
        <taxon>Bacteria</taxon>
        <taxon>Pseudomonadati</taxon>
        <taxon>Bacteroidota</taxon>
        <taxon>Flavobacteriia</taxon>
        <taxon>Flavobacteriales</taxon>
        <taxon>Flavobacteriaceae</taxon>
    </lineage>
</organism>
<comment type="caution">
    <text evidence="1">The sequence shown here is derived from an EMBL/GenBank/DDBJ whole genome shotgun (WGS) entry which is preliminary data.</text>
</comment>
<evidence type="ECO:0000313" key="2">
    <source>
        <dbReference type="Proteomes" id="UP001597476"/>
    </source>
</evidence>
<protein>
    <submittedName>
        <fullName evidence="1">Uncharacterized protein</fullName>
    </submittedName>
</protein>
<gene>
    <name evidence="1" type="ORF">ACFSR8_08765</name>
</gene>
<keyword evidence="2" id="KW-1185">Reference proteome</keyword>
<dbReference type="Proteomes" id="UP001597476">
    <property type="component" value="Unassembled WGS sequence"/>
</dbReference>
<dbReference type="RefSeq" id="WP_380291111.1">
    <property type="nucleotide sequence ID" value="NZ_JBHULY010000016.1"/>
</dbReference>
<evidence type="ECO:0000313" key="1">
    <source>
        <dbReference type="EMBL" id="MFD2726304.1"/>
    </source>
</evidence>